<dbReference type="InParanoid" id="A0A2P5BFT3"/>
<dbReference type="InterPro" id="IPR044228">
    <property type="entry name" value="FAP1"/>
</dbReference>
<dbReference type="PANTHER" id="PTHR47589">
    <property type="entry name" value="FATTY-ACID-BINDING PROTEIN 1"/>
    <property type="match status" value="1"/>
</dbReference>
<dbReference type="GO" id="GO:0005504">
    <property type="term" value="F:fatty acid binding"/>
    <property type="evidence" value="ECO:0007669"/>
    <property type="project" value="TreeGrafter"/>
</dbReference>
<sequence length="186" mass="20193">MATTLDDVTVTDVNSKSQNPEKENGLKSKEAKEEAAKDSGKGAEEPKDEKAEEGKVEDEEVAAVEVEAKTGVAFPVKLDDGKRLNCVGLRKKSMLGLGIKIYGFGVYADNEKLKDLVKSKIGKSPAKPTKEMYQLVIDGDFGMTVRMVLVYSGVTMSMIKKNFDEVIGASIKKLNGGKKNDELSNK</sequence>
<dbReference type="AlphaFoldDB" id="A0A2P5BFT3"/>
<feature type="compositionally biased region" description="Basic and acidic residues" evidence="1">
    <location>
        <begin position="19"/>
        <end position="54"/>
    </location>
</feature>
<protein>
    <submittedName>
        <fullName evidence="2">Chalcone isomerase</fullName>
    </submittedName>
</protein>
<dbReference type="InterPro" id="IPR016088">
    <property type="entry name" value="Chalcone_isomerase_3-sand"/>
</dbReference>
<keyword evidence="3" id="KW-1185">Reference proteome</keyword>
<dbReference type="InterPro" id="IPR036298">
    <property type="entry name" value="Chalcone_isomerase_sf"/>
</dbReference>
<keyword evidence="2" id="KW-0413">Isomerase</keyword>
<dbReference type="Proteomes" id="UP000237000">
    <property type="component" value="Unassembled WGS sequence"/>
</dbReference>
<dbReference type="Gene3D" id="3.50.70.10">
    <property type="match status" value="1"/>
</dbReference>
<proteinExistence type="predicted"/>
<accession>A0A2P5BFT3</accession>
<dbReference type="OrthoDB" id="1193233at2759"/>
<gene>
    <name evidence="2" type="ORF">TorRG33x02_322790</name>
</gene>
<evidence type="ECO:0000256" key="1">
    <source>
        <dbReference type="SAM" id="MobiDB-lite"/>
    </source>
</evidence>
<feature type="region of interest" description="Disordered" evidence="1">
    <location>
        <begin position="1"/>
        <end position="60"/>
    </location>
</feature>
<feature type="compositionally biased region" description="Low complexity" evidence="1">
    <location>
        <begin position="1"/>
        <end position="13"/>
    </location>
</feature>
<dbReference type="GO" id="GO:0016872">
    <property type="term" value="F:intramolecular lyase activity"/>
    <property type="evidence" value="ECO:0007669"/>
    <property type="project" value="InterPro"/>
</dbReference>
<name>A0A2P5BFT3_TREOI</name>
<dbReference type="GO" id="GO:0006631">
    <property type="term" value="P:fatty acid metabolic process"/>
    <property type="evidence" value="ECO:0007669"/>
    <property type="project" value="TreeGrafter"/>
</dbReference>
<evidence type="ECO:0000313" key="3">
    <source>
        <dbReference type="Proteomes" id="UP000237000"/>
    </source>
</evidence>
<dbReference type="STRING" id="63057.A0A2P5BFT3"/>
<dbReference type="GO" id="GO:0009570">
    <property type="term" value="C:chloroplast stroma"/>
    <property type="evidence" value="ECO:0007669"/>
    <property type="project" value="TreeGrafter"/>
</dbReference>
<organism evidence="2 3">
    <name type="scientific">Trema orientale</name>
    <name type="common">Charcoal tree</name>
    <name type="synonym">Celtis orientalis</name>
    <dbReference type="NCBI Taxonomy" id="63057"/>
    <lineage>
        <taxon>Eukaryota</taxon>
        <taxon>Viridiplantae</taxon>
        <taxon>Streptophyta</taxon>
        <taxon>Embryophyta</taxon>
        <taxon>Tracheophyta</taxon>
        <taxon>Spermatophyta</taxon>
        <taxon>Magnoliopsida</taxon>
        <taxon>eudicotyledons</taxon>
        <taxon>Gunneridae</taxon>
        <taxon>Pentapetalae</taxon>
        <taxon>rosids</taxon>
        <taxon>fabids</taxon>
        <taxon>Rosales</taxon>
        <taxon>Cannabaceae</taxon>
        <taxon>Trema</taxon>
    </lineage>
</organism>
<reference evidence="3" key="1">
    <citation type="submission" date="2016-06" db="EMBL/GenBank/DDBJ databases">
        <title>Parallel loss of symbiosis genes in relatives of nitrogen-fixing non-legume Parasponia.</title>
        <authorList>
            <person name="Van Velzen R."/>
            <person name="Holmer R."/>
            <person name="Bu F."/>
            <person name="Rutten L."/>
            <person name="Van Zeijl A."/>
            <person name="Liu W."/>
            <person name="Santuari L."/>
            <person name="Cao Q."/>
            <person name="Sharma T."/>
            <person name="Shen D."/>
            <person name="Roswanjaya Y."/>
            <person name="Wardhani T."/>
            <person name="Kalhor M.S."/>
            <person name="Jansen J."/>
            <person name="Van den Hoogen J."/>
            <person name="Gungor B."/>
            <person name="Hartog M."/>
            <person name="Hontelez J."/>
            <person name="Verver J."/>
            <person name="Yang W.-C."/>
            <person name="Schijlen E."/>
            <person name="Repin R."/>
            <person name="Schilthuizen M."/>
            <person name="Schranz E."/>
            <person name="Heidstra R."/>
            <person name="Miyata K."/>
            <person name="Fedorova E."/>
            <person name="Kohlen W."/>
            <person name="Bisseling T."/>
            <person name="Smit S."/>
            <person name="Geurts R."/>
        </authorList>
    </citation>
    <scope>NUCLEOTIDE SEQUENCE [LARGE SCALE GENOMIC DNA]</scope>
    <source>
        <strain evidence="3">cv. RG33-2</strain>
    </source>
</reference>
<dbReference type="SUPFAM" id="SSF54626">
    <property type="entry name" value="Chalcone isomerase"/>
    <property type="match status" value="1"/>
</dbReference>
<evidence type="ECO:0000313" key="2">
    <source>
        <dbReference type="EMBL" id="PON47616.1"/>
    </source>
</evidence>
<comment type="caution">
    <text evidence="2">The sequence shown here is derived from an EMBL/GenBank/DDBJ whole genome shotgun (WGS) entry which is preliminary data.</text>
</comment>
<dbReference type="PANTHER" id="PTHR47589:SF4">
    <property type="entry name" value="FATTY-ACID-BINDING PROTEIN 1-LIKE"/>
    <property type="match status" value="1"/>
</dbReference>
<dbReference type="EMBL" id="JXTC01000532">
    <property type="protein sequence ID" value="PON47616.1"/>
    <property type="molecule type" value="Genomic_DNA"/>
</dbReference>